<name>A0A564FRH1_9HYPH</name>
<evidence type="ECO:0008006" key="5">
    <source>
        <dbReference type="Google" id="ProtNLM"/>
    </source>
</evidence>
<dbReference type="PANTHER" id="PTHR37029:SF1">
    <property type="entry name" value="SSR1768 PROTEIN"/>
    <property type="match status" value="1"/>
</dbReference>
<sequence length="65" mass="7105">MKSRYDAEADALYLRFADVAIVESEEVRPGVVLDFDAEGRIVAVEILDVSEHVAQGADLQRLTAA</sequence>
<dbReference type="Proteomes" id="UP000401717">
    <property type="component" value="Unassembled WGS sequence"/>
</dbReference>
<reference evidence="1" key="3">
    <citation type="submission" date="2021-08" db="EMBL/GenBank/DDBJ databases">
        <authorList>
            <person name="Tani A."/>
            <person name="Ola A."/>
            <person name="Ogura Y."/>
            <person name="Katsura K."/>
            <person name="Hayashi T."/>
        </authorList>
    </citation>
    <scope>NUCLEOTIDE SEQUENCE</scope>
    <source>
        <strain evidence="1">DSM 22415</strain>
    </source>
</reference>
<dbReference type="EMBL" id="CABFVH010000002">
    <property type="protein sequence ID" value="VUF10779.1"/>
    <property type="molecule type" value="Genomic_DNA"/>
</dbReference>
<evidence type="ECO:0000313" key="2">
    <source>
        <dbReference type="EMBL" id="VUF10779.1"/>
    </source>
</evidence>
<gene>
    <name evidence="1" type="ORF">IFDJLNFL_3060</name>
    <name evidence="2" type="ORF">MTDSW087_00451</name>
</gene>
<organism evidence="2 3">
    <name type="scientific">Methylobacterium dankookense</name>
    <dbReference type="NCBI Taxonomy" id="560405"/>
    <lineage>
        <taxon>Bacteria</taxon>
        <taxon>Pseudomonadati</taxon>
        <taxon>Pseudomonadota</taxon>
        <taxon>Alphaproteobacteria</taxon>
        <taxon>Hyphomicrobiales</taxon>
        <taxon>Methylobacteriaceae</taxon>
        <taxon>Methylobacterium</taxon>
    </lineage>
</organism>
<dbReference type="RefSeq" id="WP_144759610.1">
    <property type="nucleotide sequence ID" value="NZ_BPQI01000089.1"/>
</dbReference>
<accession>A0A564FRH1</accession>
<proteinExistence type="predicted"/>
<protein>
    <recommendedName>
        <fullName evidence="5">DUF2283 domain-containing protein</fullName>
    </recommendedName>
</protein>
<dbReference type="Pfam" id="PF10049">
    <property type="entry name" value="DUF2283"/>
    <property type="match status" value="1"/>
</dbReference>
<evidence type="ECO:0000313" key="1">
    <source>
        <dbReference type="EMBL" id="GJD57160.1"/>
    </source>
</evidence>
<dbReference type="PANTHER" id="PTHR37029">
    <property type="entry name" value="SSR1768 PROTEIN"/>
    <property type="match status" value="1"/>
</dbReference>
<dbReference type="AlphaFoldDB" id="A0A564FRH1"/>
<dbReference type="Proteomes" id="UP001055303">
    <property type="component" value="Unassembled WGS sequence"/>
</dbReference>
<dbReference type="EMBL" id="BPQI01000089">
    <property type="protein sequence ID" value="GJD57160.1"/>
    <property type="molecule type" value="Genomic_DNA"/>
</dbReference>
<evidence type="ECO:0000313" key="4">
    <source>
        <dbReference type="Proteomes" id="UP001055303"/>
    </source>
</evidence>
<evidence type="ECO:0000313" key="3">
    <source>
        <dbReference type="Proteomes" id="UP000401717"/>
    </source>
</evidence>
<dbReference type="InterPro" id="IPR019270">
    <property type="entry name" value="DUF2283"/>
</dbReference>
<dbReference type="OrthoDB" id="9799670at2"/>
<reference evidence="1" key="2">
    <citation type="journal article" date="2021" name="Front. Microbiol.">
        <title>Comprehensive Comparative Genomics and Phenotyping of Methylobacterium Species.</title>
        <authorList>
            <person name="Alessa O."/>
            <person name="Ogura Y."/>
            <person name="Fujitani Y."/>
            <person name="Takami H."/>
            <person name="Hayashi T."/>
            <person name="Sahin N."/>
            <person name="Tani A."/>
        </authorList>
    </citation>
    <scope>NUCLEOTIDE SEQUENCE</scope>
    <source>
        <strain evidence="1">DSM 22415</strain>
    </source>
</reference>
<keyword evidence="4" id="KW-1185">Reference proteome</keyword>
<reference evidence="2 3" key="1">
    <citation type="submission" date="2019-06" db="EMBL/GenBank/DDBJ databases">
        <authorList>
            <person name="Rodrigo-Torres L."/>
            <person name="Arahal R. D."/>
            <person name="Lucena T."/>
        </authorList>
    </citation>
    <scope>NUCLEOTIDE SEQUENCE [LARGE SCALE GENOMIC DNA]</scope>
    <source>
        <strain evidence="2 3">SW08-7</strain>
    </source>
</reference>